<keyword evidence="1" id="KW-0472">Membrane</keyword>
<dbReference type="EMBL" id="JAQOMS010000002">
    <property type="protein sequence ID" value="MDC2890466.1"/>
    <property type="molecule type" value="Genomic_DNA"/>
</dbReference>
<name>A0ABT5FH18_9GAMM</name>
<evidence type="ECO:0000313" key="3">
    <source>
        <dbReference type="EMBL" id="MDC2890466.1"/>
    </source>
</evidence>
<evidence type="ECO:0000259" key="2">
    <source>
        <dbReference type="Pfam" id="PF11893"/>
    </source>
</evidence>
<feature type="transmembrane region" description="Helical" evidence="1">
    <location>
        <begin position="169"/>
        <end position="188"/>
    </location>
</feature>
<gene>
    <name evidence="3" type="ORF">PN838_19055</name>
</gene>
<evidence type="ECO:0000313" key="4">
    <source>
        <dbReference type="Proteomes" id="UP001528411"/>
    </source>
</evidence>
<sequence length="271" mass="30206">MTNRAVFLKWTLAFSIFISVILCVISLRFFEFMPEISSAKAALFISTGLFSHYVLICLLVYLSLWLVSFPLKFVPHGFKVLKVITLILAAAGCFLLVADTFVYAQYRFHISGFVVDMLLQGGSAIIDLSWFTWLITGLVGVICLVGIVALSRWANLVSQSGQWLRIKRIYLSAFFVSFFVSNGIHLFADATYDQSVTALVRHIPMFSPLTGKSTLLNSGLIDAESIRAERQNLSVKTSSELNYPKQPIVTTDNDESLNVLMIIVDSCVMTC</sequence>
<proteinExistence type="predicted"/>
<keyword evidence="1" id="KW-1133">Transmembrane helix</keyword>
<comment type="caution">
    <text evidence="3">The sequence shown here is derived from an EMBL/GenBank/DDBJ whole genome shotgun (WGS) entry which is preliminary data.</text>
</comment>
<accession>A0ABT5FH18</accession>
<reference evidence="3 4" key="1">
    <citation type="submission" date="2023-01" db="EMBL/GenBank/DDBJ databases">
        <title>Psychrosphaera sp. nov., isolated from marine algae.</title>
        <authorList>
            <person name="Bayburt H."/>
            <person name="Choi B.J."/>
            <person name="Kim J.M."/>
            <person name="Choi D.G."/>
            <person name="Jeon C.O."/>
        </authorList>
    </citation>
    <scope>NUCLEOTIDE SEQUENCE [LARGE SCALE GENOMIC DNA]</scope>
    <source>
        <strain evidence="3 4">G1-22</strain>
    </source>
</reference>
<feature type="transmembrane region" description="Helical" evidence="1">
    <location>
        <begin position="50"/>
        <end position="71"/>
    </location>
</feature>
<feature type="transmembrane region" description="Helical" evidence="1">
    <location>
        <begin position="124"/>
        <end position="148"/>
    </location>
</feature>
<feature type="transmembrane region" description="Helical" evidence="1">
    <location>
        <begin position="83"/>
        <end position="104"/>
    </location>
</feature>
<dbReference type="Pfam" id="PF11893">
    <property type="entry name" value="DUF3413"/>
    <property type="match status" value="1"/>
</dbReference>
<protein>
    <submittedName>
        <fullName evidence="3">DUF3413 domain-containing protein</fullName>
    </submittedName>
</protein>
<feature type="domain" description="Inner membrane protein YejM N-terminal" evidence="2">
    <location>
        <begin position="8"/>
        <end position="248"/>
    </location>
</feature>
<keyword evidence="4" id="KW-1185">Reference proteome</keyword>
<organism evidence="3 4">
    <name type="scientific">Psychrosphaera algicola</name>
    <dbReference type="NCBI Taxonomy" id="3023714"/>
    <lineage>
        <taxon>Bacteria</taxon>
        <taxon>Pseudomonadati</taxon>
        <taxon>Pseudomonadota</taxon>
        <taxon>Gammaproteobacteria</taxon>
        <taxon>Alteromonadales</taxon>
        <taxon>Pseudoalteromonadaceae</taxon>
        <taxon>Psychrosphaera</taxon>
    </lineage>
</organism>
<keyword evidence="1" id="KW-0812">Transmembrane</keyword>
<dbReference type="Proteomes" id="UP001528411">
    <property type="component" value="Unassembled WGS sequence"/>
</dbReference>
<dbReference type="RefSeq" id="WP_272181660.1">
    <property type="nucleotide sequence ID" value="NZ_JAQOMS010000002.1"/>
</dbReference>
<feature type="transmembrane region" description="Helical" evidence="1">
    <location>
        <begin position="7"/>
        <end position="30"/>
    </location>
</feature>
<dbReference type="InterPro" id="IPR024588">
    <property type="entry name" value="YejM_N"/>
</dbReference>
<evidence type="ECO:0000256" key="1">
    <source>
        <dbReference type="SAM" id="Phobius"/>
    </source>
</evidence>